<reference evidence="1 2" key="1">
    <citation type="submission" date="2020-05" db="EMBL/GenBank/DDBJ databases">
        <title>Sulfurimonas marisnigri, sp. nov., and Sulfurimonas baltica, sp. nov., manganese oxide reducing chemolithoautotrophs of the class Epsilonproteobacteria isolated from the pelagic redoxclines of the Black and Baltic Seas and emended description of the genus Sulfurimonas.</title>
        <authorList>
            <person name="Henkel J.V."/>
            <person name="Laudan C."/>
            <person name="Werner J."/>
            <person name="Neu T."/>
            <person name="Plewe S."/>
            <person name="Sproer C."/>
            <person name="Bunk B."/>
            <person name="Schulz-Vogt H.N."/>
        </authorList>
    </citation>
    <scope>NUCLEOTIDE SEQUENCE [LARGE SCALE GENOMIC DNA]</scope>
    <source>
        <strain evidence="1 2">GD2</strain>
    </source>
</reference>
<dbReference type="RefSeq" id="WP_194370742.1">
    <property type="nucleotide sequence ID" value="NZ_CP054492.1"/>
</dbReference>
<dbReference type="EMBL" id="CP054492">
    <property type="protein sequence ID" value="QOY52576.1"/>
    <property type="molecule type" value="Genomic_DNA"/>
</dbReference>
<dbReference type="Proteomes" id="UP000593994">
    <property type="component" value="Chromosome"/>
</dbReference>
<keyword evidence="2" id="KW-1185">Reference proteome</keyword>
<evidence type="ECO:0000313" key="1">
    <source>
        <dbReference type="EMBL" id="QOY52576.1"/>
    </source>
</evidence>
<proteinExistence type="predicted"/>
<sequence>MIHGSKEINNFDEKLTCEGIIGDGCGGGRLFTINENKLKAYDPQSKTTIILLENIYKPISISKRGCTIFITCKDENIEFDLSSMSKLNHNL</sequence>
<protein>
    <submittedName>
        <fullName evidence="1">Thiamine biosynthesis protein ThiF</fullName>
    </submittedName>
</protein>
<name>A0A7S7LW62_9BACT</name>
<accession>A0A7S7LW62</accession>
<organism evidence="1 2">
    <name type="scientific">Candidatus Sulfurimonas baltica</name>
    <dbReference type="NCBI Taxonomy" id="2740404"/>
    <lineage>
        <taxon>Bacteria</taxon>
        <taxon>Pseudomonadati</taxon>
        <taxon>Campylobacterota</taxon>
        <taxon>Epsilonproteobacteria</taxon>
        <taxon>Campylobacterales</taxon>
        <taxon>Sulfurimonadaceae</taxon>
        <taxon>Sulfurimonas</taxon>
    </lineage>
</organism>
<gene>
    <name evidence="1" type="ORF">HUE88_02485</name>
</gene>
<evidence type="ECO:0000313" key="2">
    <source>
        <dbReference type="Proteomes" id="UP000593994"/>
    </source>
</evidence>
<dbReference type="KEGG" id="sbal:HUE88_02485"/>
<dbReference type="AlphaFoldDB" id="A0A7S7LW62"/>